<comment type="subcellular location">
    <subcellularLocation>
        <location evidence="1">Membrane</location>
        <topology evidence="1">Multi-pass membrane protein</topology>
    </subcellularLocation>
</comment>
<feature type="transmembrane region" description="Helical" evidence="6">
    <location>
        <begin position="142"/>
        <end position="164"/>
    </location>
</feature>
<dbReference type="GO" id="GO:0022857">
    <property type="term" value="F:transmembrane transporter activity"/>
    <property type="evidence" value="ECO:0007669"/>
    <property type="project" value="InterPro"/>
</dbReference>
<dbReference type="EMBL" id="JAUJYO010000003">
    <property type="protein sequence ID" value="KAK1321121.1"/>
    <property type="molecule type" value="Genomic_DNA"/>
</dbReference>
<keyword evidence="5 6" id="KW-0472">Membrane</keyword>
<feature type="transmembrane region" description="Helical" evidence="6">
    <location>
        <begin position="7"/>
        <end position="25"/>
    </location>
</feature>
<proteinExistence type="predicted"/>
<feature type="transmembrane region" description="Helical" evidence="6">
    <location>
        <begin position="45"/>
        <end position="68"/>
    </location>
</feature>
<dbReference type="GO" id="GO:0016020">
    <property type="term" value="C:membrane"/>
    <property type="evidence" value="ECO:0007669"/>
    <property type="project" value="UniProtKB-SubCell"/>
</dbReference>
<keyword evidence="4 6" id="KW-1133">Transmembrane helix</keyword>
<dbReference type="SUPFAM" id="SSF103473">
    <property type="entry name" value="MFS general substrate transporter"/>
    <property type="match status" value="1"/>
</dbReference>
<dbReference type="AlphaFoldDB" id="A0AAV9F6S8"/>
<gene>
    <name evidence="8" type="ORF">QJS10_CPA03g02339</name>
</gene>
<dbReference type="PANTHER" id="PTHR23504:SF1">
    <property type="entry name" value="GH21943P-RELATED"/>
    <property type="match status" value="1"/>
</dbReference>
<reference evidence="8" key="2">
    <citation type="submission" date="2023-06" db="EMBL/GenBank/DDBJ databases">
        <authorList>
            <person name="Ma L."/>
            <person name="Liu K.-W."/>
            <person name="Li Z."/>
            <person name="Hsiao Y.-Y."/>
            <person name="Qi Y."/>
            <person name="Fu T."/>
            <person name="Tang G."/>
            <person name="Zhang D."/>
            <person name="Sun W.-H."/>
            <person name="Liu D.-K."/>
            <person name="Li Y."/>
            <person name="Chen G.-Z."/>
            <person name="Liu X.-D."/>
            <person name="Liao X.-Y."/>
            <person name="Jiang Y.-T."/>
            <person name="Yu X."/>
            <person name="Hao Y."/>
            <person name="Huang J."/>
            <person name="Zhao X.-W."/>
            <person name="Ke S."/>
            <person name="Chen Y.-Y."/>
            <person name="Wu W.-L."/>
            <person name="Hsu J.-L."/>
            <person name="Lin Y.-F."/>
            <person name="Huang M.-D."/>
            <person name="Li C.-Y."/>
            <person name="Huang L."/>
            <person name="Wang Z.-W."/>
            <person name="Zhao X."/>
            <person name="Zhong W.-Y."/>
            <person name="Peng D.-H."/>
            <person name="Ahmad S."/>
            <person name="Lan S."/>
            <person name="Zhang J.-S."/>
            <person name="Tsai W.-C."/>
            <person name="Van De Peer Y."/>
            <person name="Liu Z.-J."/>
        </authorList>
    </citation>
    <scope>NUCLEOTIDE SEQUENCE</scope>
    <source>
        <strain evidence="8">CP</strain>
        <tissue evidence="8">Leaves</tissue>
    </source>
</reference>
<keyword evidence="2" id="KW-0813">Transport</keyword>
<dbReference type="PROSITE" id="PS50850">
    <property type="entry name" value="MFS"/>
    <property type="match status" value="1"/>
</dbReference>
<feature type="transmembrane region" description="Helical" evidence="6">
    <location>
        <begin position="295"/>
        <end position="312"/>
    </location>
</feature>
<evidence type="ECO:0000313" key="9">
    <source>
        <dbReference type="Proteomes" id="UP001180020"/>
    </source>
</evidence>
<keyword evidence="9" id="KW-1185">Reference proteome</keyword>
<feature type="transmembrane region" description="Helical" evidence="6">
    <location>
        <begin position="385"/>
        <end position="409"/>
    </location>
</feature>
<evidence type="ECO:0000256" key="3">
    <source>
        <dbReference type="ARBA" id="ARBA00022692"/>
    </source>
</evidence>
<sequence length="428" mass="46040">MEFFSGLRHLFVCVFLYHVSAFMVMPAMTDVTMEALCPGRDDCALAIYLTGFQQAITGIGTLMITPLVGSLSDEYGRKSLLTLPMTVAVLPLVVLASSRTRSSFFVYYAFKTLAGMVCEGSILCLSLAYVADNVGEGRRAAAFGILSGVSVAAFVLGTLISRLLPTTLTFQIAAITAAVAAVYMKAFLIDSNSGSGAIQAADPLKPEPCKRIPSVDDILCLLRRSLTLSQVAMVAFFSTLADSGLHASLLYYLKAQFHFNKDQFADLLLIVGIAGAFSQLLIMPLVAPYLREEKLLSIGLFASCVHIILYSISWSFWVPYVAATFGVMAVFIHPCMRSIVSKQVGATEQGKAQGCISSICSFATILSPLTFTPLTALFLSDKAPFHFPGFSIMCAGFATMISFTLSLMIRSPPPITSHKASNASYILV</sequence>
<dbReference type="PANTHER" id="PTHR23504">
    <property type="entry name" value="MAJOR FACILITATOR SUPERFAMILY DOMAIN-CONTAINING PROTEIN 10"/>
    <property type="match status" value="1"/>
</dbReference>
<feature type="transmembrane region" description="Helical" evidence="6">
    <location>
        <begin position="80"/>
        <end position="98"/>
    </location>
</feature>
<dbReference type="InterPro" id="IPR011701">
    <property type="entry name" value="MFS"/>
</dbReference>
<organism evidence="8 9">
    <name type="scientific">Acorus calamus</name>
    <name type="common">Sweet flag</name>
    <dbReference type="NCBI Taxonomy" id="4465"/>
    <lineage>
        <taxon>Eukaryota</taxon>
        <taxon>Viridiplantae</taxon>
        <taxon>Streptophyta</taxon>
        <taxon>Embryophyta</taxon>
        <taxon>Tracheophyta</taxon>
        <taxon>Spermatophyta</taxon>
        <taxon>Magnoliopsida</taxon>
        <taxon>Liliopsida</taxon>
        <taxon>Acoraceae</taxon>
        <taxon>Acorus</taxon>
    </lineage>
</organism>
<evidence type="ECO:0000256" key="4">
    <source>
        <dbReference type="ARBA" id="ARBA00022989"/>
    </source>
</evidence>
<dbReference type="InterPro" id="IPR001958">
    <property type="entry name" value="Tet-R_TetA/multi-R_MdtG-like"/>
</dbReference>
<feature type="transmembrane region" description="Helical" evidence="6">
    <location>
        <begin position="264"/>
        <end position="283"/>
    </location>
</feature>
<evidence type="ECO:0000256" key="6">
    <source>
        <dbReference type="SAM" id="Phobius"/>
    </source>
</evidence>
<dbReference type="Pfam" id="PF07690">
    <property type="entry name" value="MFS_1"/>
    <property type="match status" value="1"/>
</dbReference>
<feature type="transmembrane region" description="Helical" evidence="6">
    <location>
        <begin position="318"/>
        <end position="336"/>
    </location>
</feature>
<reference evidence="8" key="1">
    <citation type="journal article" date="2023" name="Nat. Commun.">
        <title>Diploid and tetraploid genomes of Acorus and the evolution of monocots.</title>
        <authorList>
            <person name="Ma L."/>
            <person name="Liu K.W."/>
            <person name="Li Z."/>
            <person name="Hsiao Y.Y."/>
            <person name="Qi Y."/>
            <person name="Fu T."/>
            <person name="Tang G.D."/>
            <person name="Zhang D."/>
            <person name="Sun W.H."/>
            <person name="Liu D.K."/>
            <person name="Li Y."/>
            <person name="Chen G.Z."/>
            <person name="Liu X.D."/>
            <person name="Liao X.Y."/>
            <person name="Jiang Y.T."/>
            <person name="Yu X."/>
            <person name="Hao Y."/>
            <person name="Huang J."/>
            <person name="Zhao X.W."/>
            <person name="Ke S."/>
            <person name="Chen Y.Y."/>
            <person name="Wu W.L."/>
            <person name="Hsu J.L."/>
            <person name="Lin Y.F."/>
            <person name="Huang M.D."/>
            <person name="Li C.Y."/>
            <person name="Huang L."/>
            <person name="Wang Z.W."/>
            <person name="Zhao X."/>
            <person name="Zhong W.Y."/>
            <person name="Peng D.H."/>
            <person name="Ahmad S."/>
            <person name="Lan S."/>
            <person name="Zhang J.S."/>
            <person name="Tsai W.C."/>
            <person name="Van de Peer Y."/>
            <person name="Liu Z.J."/>
        </authorList>
    </citation>
    <scope>NUCLEOTIDE SEQUENCE</scope>
    <source>
        <strain evidence="8">CP</strain>
    </source>
</reference>
<evidence type="ECO:0000256" key="2">
    <source>
        <dbReference type="ARBA" id="ARBA00022448"/>
    </source>
</evidence>
<evidence type="ECO:0000256" key="5">
    <source>
        <dbReference type="ARBA" id="ARBA00023136"/>
    </source>
</evidence>
<dbReference type="PRINTS" id="PR01035">
    <property type="entry name" value="TCRTETA"/>
</dbReference>
<feature type="transmembrane region" description="Helical" evidence="6">
    <location>
        <begin position="231"/>
        <end position="252"/>
    </location>
</feature>
<dbReference type="CDD" id="cd17330">
    <property type="entry name" value="MFS_SLC46_TetA_like"/>
    <property type="match status" value="1"/>
</dbReference>
<dbReference type="InterPro" id="IPR036259">
    <property type="entry name" value="MFS_trans_sf"/>
</dbReference>
<evidence type="ECO:0000259" key="7">
    <source>
        <dbReference type="PROSITE" id="PS50850"/>
    </source>
</evidence>
<feature type="transmembrane region" description="Helical" evidence="6">
    <location>
        <begin position="170"/>
        <end position="188"/>
    </location>
</feature>
<comment type="caution">
    <text evidence="8">The sequence shown here is derived from an EMBL/GenBank/DDBJ whole genome shotgun (WGS) entry which is preliminary data.</text>
</comment>
<dbReference type="InterPro" id="IPR020846">
    <property type="entry name" value="MFS_dom"/>
</dbReference>
<feature type="transmembrane region" description="Helical" evidence="6">
    <location>
        <begin position="104"/>
        <end position="130"/>
    </location>
</feature>
<keyword evidence="3 6" id="KW-0812">Transmembrane</keyword>
<evidence type="ECO:0000313" key="8">
    <source>
        <dbReference type="EMBL" id="KAK1321121.1"/>
    </source>
</evidence>
<dbReference type="Gene3D" id="1.20.1250.20">
    <property type="entry name" value="MFS general substrate transporter like domains"/>
    <property type="match status" value="1"/>
</dbReference>
<feature type="transmembrane region" description="Helical" evidence="6">
    <location>
        <begin position="356"/>
        <end position="379"/>
    </location>
</feature>
<feature type="domain" description="Major facilitator superfamily (MFS) profile" evidence="7">
    <location>
        <begin position="1"/>
        <end position="428"/>
    </location>
</feature>
<accession>A0AAV9F6S8</accession>
<name>A0AAV9F6S8_ACOCL</name>
<evidence type="ECO:0000256" key="1">
    <source>
        <dbReference type="ARBA" id="ARBA00004141"/>
    </source>
</evidence>
<dbReference type="Proteomes" id="UP001180020">
    <property type="component" value="Unassembled WGS sequence"/>
</dbReference>
<protein>
    <recommendedName>
        <fullName evidence="7">Major facilitator superfamily (MFS) profile domain-containing protein</fullName>
    </recommendedName>
</protein>